<dbReference type="EMBL" id="LOMO01000237">
    <property type="protein sequence ID" value="KXY29817.1"/>
    <property type="molecule type" value="Genomic_DNA"/>
</dbReference>
<feature type="transmembrane region" description="Helical" evidence="1">
    <location>
        <begin position="32"/>
        <end position="53"/>
    </location>
</feature>
<dbReference type="AlphaFoldDB" id="A0A0A3WX56"/>
<reference evidence="2 7" key="1">
    <citation type="submission" date="2015-12" db="EMBL/GenBank/DDBJ databases">
        <title>Bacillus cereus Group isolate.</title>
        <authorList>
            <person name="Kovac J."/>
        </authorList>
    </citation>
    <scope>NUCLEOTIDE SEQUENCE [LARGE SCALE GENOMIC DNA]</scope>
    <source>
        <strain evidence="2 7">FSL K6-0073</strain>
    </source>
</reference>
<dbReference type="EMBL" id="NVDQ01000079">
    <property type="protein sequence ID" value="PFU99814.1"/>
    <property type="molecule type" value="Genomic_DNA"/>
</dbReference>
<dbReference type="EMBL" id="NUMG01000016">
    <property type="protein sequence ID" value="PGU01384.1"/>
    <property type="molecule type" value="Genomic_DNA"/>
</dbReference>
<dbReference type="Proteomes" id="UP000226257">
    <property type="component" value="Unassembled WGS sequence"/>
</dbReference>
<dbReference type="Proteomes" id="UP000321735">
    <property type="component" value="Chromosome"/>
</dbReference>
<dbReference type="RefSeq" id="WP_000856866.1">
    <property type="nucleotide sequence ID" value="NZ_CAKJVR010000015.1"/>
</dbReference>
<organism evidence="5 9">
    <name type="scientific">Bacillus cereus</name>
    <dbReference type="NCBI Taxonomy" id="1396"/>
    <lineage>
        <taxon>Bacteria</taxon>
        <taxon>Bacillati</taxon>
        <taxon>Bacillota</taxon>
        <taxon>Bacilli</taxon>
        <taxon>Bacillales</taxon>
        <taxon>Bacillaceae</taxon>
        <taxon>Bacillus</taxon>
        <taxon>Bacillus cereus group</taxon>
    </lineage>
</organism>
<evidence type="ECO:0000313" key="11">
    <source>
        <dbReference type="Proteomes" id="UP000321735"/>
    </source>
</evidence>
<reference evidence="8 9" key="2">
    <citation type="submission" date="2017-09" db="EMBL/GenBank/DDBJ databases">
        <title>Large-scale bioinformatics analysis of Bacillus genomes uncovers conserved roles of natural products in bacterial physiology.</title>
        <authorList>
            <consortium name="Agbiome Team Llc"/>
            <person name="Bleich R.M."/>
            <person name="Grubbs K.J."/>
            <person name="Santa Maria K.C."/>
            <person name="Allen S.E."/>
            <person name="Farag S."/>
            <person name="Shank E.A."/>
            <person name="Bowers A."/>
        </authorList>
    </citation>
    <scope>NUCLEOTIDE SEQUENCE [LARGE SCALE GENOMIC DNA]</scope>
    <source>
        <strain evidence="5 9">AFS040105</strain>
        <strain evidence="4 8">AFS041711</strain>
        <strain evidence="3 10">AFS060282</strain>
    </source>
</reference>
<keyword evidence="1" id="KW-1133">Transmembrane helix</keyword>
<feature type="transmembrane region" description="Helical" evidence="1">
    <location>
        <begin position="9"/>
        <end position="26"/>
    </location>
</feature>
<dbReference type="Proteomes" id="UP000224203">
    <property type="component" value="Unassembled WGS sequence"/>
</dbReference>
<evidence type="ECO:0000313" key="9">
    <source>
        <dbReference type="Proteomes" id="UP000225766"/>
    </source>
</evidence>
<evidence type="ECO:0000256" key="1">
    <source>
        <dbReference type="SAM" id="Phobius"/>
    </source>
</evidence>
<evidence type="ECO:0000313" key="8">
    <source>
        <dbReference type="Proteomes" id="UP000224203"/>
    </source>
</evidence>
<protein>
    <submittedName>
        <fullName evidence="5">Uncharacterized protein</fullName>
    </submittedName>
</protein>
<name>A0A0A3WX56_BACCE</name>
<proteinExistence type="predicted"/>
<sequence length="72" mass="8370">MKTPSYKPLYILVYVVISVSIIGLMITPSNNWWEKLLGTIVLILLGAGLICFLKFGRWAQEKFYDKFTKKRD</sequence>
<keyword evidence="1" id="KW-0812">Transmembrane</keyword>
<dbReference type="Proteomes" id="UP000075476">
    <property type="component" value="Unassembled WGS sequence"/>
</dbReference>
<dbReference type="EMBL" id="NULI01000071">
    <property type="protein sequence ID" value="PGS78983.1"/>
    <property type="molecule type" value="Genomic_DNA"/>
</dbReference>
<evidence type="ECO:0000313" key="10">
    <source>
        <dbReference type="Proteomes" id="UP000226257"/>
    </source>
</evidence>
<accession>A0A0A3WX56</accession>
<evidence type="ECO:0000313" key="6">
    <source>
        <dbReference type="EMBL" id="QDZ72397.1"/>
    </source>
</evidence>
<evidence type="ECO:0000313" key="3">
    <source>
        <dbReference type="EMBL" id="PFU99814.1"/>
    </source>
</evidence>
<evidence type="ECO:0000313" key="4">
    <source>
        <dbReference type="EMBL" id="PGS78983.1"/>
    </source>
</evidence>
<dbReference type="GeneID" id="51132518"/>
<dbReference type="EMBL" id="CP031778">
    <property type="protein sequence ID" value="QDZ72397.1"/>
    <property type="molecule type" value="Genomic_DNA"/>
</dbReference>
<keyword evidence="1" id="KW-0472">Membrane</keyword>
<gene>
    <name evidence="2" type="ORF">AT268_18785</name>
    <name evidence="4" type="ORF">COC69_13235</name>
    <name evidence="5" type="ORF">COD19_13940</name>
    <name evidence="3" type="ORF">COK98_31965</name>
    <name evidence="6" type="ORF">D0437_04485</name>
</gene>
<evidence type="ECO:0000313" key="7">
    <source>
        <dbReference type="Proteomes" id="UP000075476"/>
    </source>
</evidence>
<dbReference type="Proteomes" id="UP000225766">
    <property type="component" value="Unassembled WGS sequence"/>
</dbReference>
<reference evidence="6 11" key="3">
    <citation type="journal article" date="2019" name="Ecotoxicol. Environ. Saf.">
        <title>Microbial characterization of heavy metal resistant bacterial strains isolated from an electroplating wastewater treatment plant.</title>
        <authorList>
            <person name="Cai X."/>
            <person name="Zheng X."/>
            <person name="Zhang D."/>
            <person name="Iqbal W."/>
            <person name="Liu C."/>
            <person name="Yang B."/>
            <person name="Zhao X."/>
            <person name="Lu X."/>
            <person name="Mao Y."/>
        </authorList>
    </citation>
    <scope>NUCLEOTIDE SEQUENCE [LARGE SCALE GENOMIC DNA]</scope>
    <source>
        <strain evidence="6 11">Co1-1</strain>
    </source>
</reference>
<evidence type="ECO:0000313" key="2">
    <source>
        <dbReference type="EMBL" id="KXY29817.1"/>
    </source>
</evidence>
<evidence type="ECO:0000313" key="5">
    <source>
        <dbReference type="EMBL" id="PGU01384.1"/>
    </source>
</evidence>